<dbReference type="PANTHER" id="PTHR33164">
    <property type="entry name" value="TRANSCRIPTIONAL REGULATOR, MARR FAMILY"/>
    <property type="match status" value="1"/>
</dbReference>
<evidence type="ECO:0000313" key="6">
    <source>
        <dbReference type="Proteomes" id="UP000284379"/>
    </source>
</evidence>
<accession>A0A413VTP3</accession>
<keyword evidence="2" id="KW-0238">DNA-binding</keyword>
<name>A0A413VTP3_9BACE</name>
<dbReference type="GO" id="GO:0003700">
    <property type="term" value="F:DNA-binding transcription factor activity"/>
    <property type="evidence" value="ECO:0007669"/>
    <property type="project" value="InterPro"/>
</dbReference>
<dbReference type="PROSITE" id="PS50995">
    <property type="entry name" value="HTH_MARR_2"/>
    <property type="match status" value="1"/>
</dbReference>
<dbReference type="Pfam" id="PF22381">
    <property type="entry name" value="Staph_reg_Sar_Rot"/>
    <property type="match status" value="1"/>
</dbReference>
<dbReference type="InterPro" id="IPR036388">
    <property type="entry name" value="WH-like_DNA-bd_sf"/>
</dbReference>
<dbReference type="SMART" id="SM00347">
    <property type="entry name" value="HTH_MARR"/>
    <property type="match status" value="1"/>
</dbReference>
<evidence type="ECO:0000259" key="4">
    <source>
        <dbReference type="PROSITE" id="PS50995"/>
    </source>
</evidence>
<dbReference type="InterPro" id="IPR000835">
    <property type="entry name" value="HTH_MarR-typ"/>
</dbReference>
<reference evidence="5 6" key="1">
    <citation type="submission" date="2018-08" db="EMBL/GenBank/DDBJ databases">
        <title>A genome reference for cultivated species of the human gut microbiota.</title>
        <authorList>
            <person name="Zou Y."/>
            <person name="Xue W."/>
            <person name="Luo G."/>
        </authorList>
    </citation>
    <scope>NUCLEOTIDE SEQUENCE [LARGE SCALE GENOMIC DNA]</scope>
    <source>
        <strain evidence="5 6">AM40-30BH</strain>
    </source>
</reference>
<dbReference type="AlphaFoldDB" id="A0A413VTP3"/>
<sequence>MKTICMMRDLYKALAEFEAQFEKEYDLSLNEAMILCALQEAKEEMTSTALSARTGMATSHTSKVIRAVEEKELIKRVLGKTDKRQMYFSLTPKGKERLKELNLEKVEVPERLKGVISE</sequence>
<evidence type="ECO:0000313" key="5">
    <source>
        <dbReference type="EMBL" id="RHB36892.1"/>
    </source>
</evidence>
<dbReference type="PANTHER" id="PTHR33164:SF43">
    <property type="entry name" value="HTH-TYPE TRANSCRIPTIONAL REPRESSOR YETL"/>
    <property type="match status" value="1"/>
</dbReference>
<comment type="caution">
    <text evidence="5">The sequence shown here is derived from an EMBL/GenBank/DDBJ whole genome shotgun (WGS) entry which is preliminary data.</text>
</comment>
<dbReference type="Gene3D" id="1.10.10.10">
    <property type="entry name" value="Winged helix-like DNA-binding domain superfamily/Winged helix DNA-binding domain"/>
    <property type="match status" value="1"/>
</dbReference>
<dbReference type="EMBL" id="QSGO01000003">
    <property type="protein sequence ID" value="RHB36892.1"/>
    <property type="molecule type" value="Genomic_DNA"/>
</dbReference>
<dbReference type="InterPro" id="IPR036390">
    <property type="entry name" value="WH_DNA-bd_sf"/>
</dbReference>
<dbReference type="SUPFAM" id="SSF46785">
    <property type="entry name" value="Winged helix' DNA-binding domain"/>
    <property type="match status" value="1"/>
</dbReference>
<evidence type="ECO:0000256" key="1">
    <source>
        <dbReference type="ARBA" id="ARBA00023015"/>
    </source>
</evidence>
<dbReference type="InterPro" id="IPR055166">
    <property type="entry name" value="Transc_reg_Sar_Rot_HTH"/>
</dbReference>
<gene>
    <name evidence="5" type="ORF">DW888_04835</name>
</gene>
<keyword evidence="3" id="KW-0804">Transcription</keyword>
<organism evidence="5 6">
    <name type="scientific">Bacteroides nordii</name>
    <dbReference type="NCBI Taxonomy" id="291645"/>
    <lineage>
        <taxon>Bacteria</taxon>
        <taxon>Pseudomonadati</taxon>
        <taxon>Bacteroidota</taxon>
        <taxon>Bacteroidia</taxon>
        <taxon>Bacteroidales</taxon>
        <taxon>Bacteroidaceae</taxon>
        <taxon>Bacteroides</taxon>
    </lineage>
</organism>
<keyword evidence="1" id="KW-0805">Transcription regulation</keyword>
<dbReference type="RefSeq" id="WP_122200979.1">
    <property type="nucleotide sequence ID" value="NZ_CABJFV010000003.1"/>
</dbReference>
<dbReference type="Proteomes" id="UP000284379">
    <property type="component" value="Unassembled WGS sequence"/>
</dbReference>
<proteinExistence type="predicted"/>
<evidence type="ECO:0000256" key="2">
    <source>
        <dbReference type="ARBA" id="ARBA00023125"/>
    </source>
</evidence>
<evidence type="ECO:0000256" key="3">
    <source>
        <dbReference type="ARBA" id="ARBA00023163"/>
    </source>
</evidence>
<feature type="domain" description="HTH marR-type" evidence="4">
    <location>
        <begin position="3"/>
        <end position="118"/>
    </location>
</feature>
<dbReference type="GO" id="GO:0006950">
    <property type="term" value="P:response to stress"/>
    <property type="evidence" value="ECO:0007669"/>
    <property type="project" value="TreeGrafter"/>
</dbReference>
<dbReference type="InterPro" id="IPR039422">
    <property type="entry name" value="MarR/SlyA-like"/>
</dbReference>
<protein>
    <submittedName>
        <fullName evidence="5">MarR family transcriptional regulator</fullName>
    </submittedName>
</protein>